<organism evidence="3 4">
    <name type="scientific">Phialocephala subalpina</name>
    <dbReference type="NCBI Taxonomy" id="576137"/>
    <lineage>
        <taxon>Eukaryota</taxon>
        <taxon>Fungi</taxon>
        <taxon>Dikarya</taxon>
        <taxon>Ascomycota</taxon>
        <taxon>Pezizomycotina</taxon>
        <taxon>Leotiomycetes</taxon>
        <taxon>Helotiales</taxon>
        <taxon>Mollisiaceae</taxon>
        <taxon>Phialocephala</taxon>
        <taxon>Phialocephala fortinii species complex</taxon>
    </lineage>
</organism>
<dbReference type="EMBL" id="FJOG01000006">
    <property type="protein sequence ID" value="CZR55416.1"/>
    <property type="molecule type" value="Genomic_DNA"/>
</dbReference>
<accession>A0A1L7WRM2</accession>
<reference evidence="3 4" key="1">
    <citation type="submission" date="2016-03" db="EMBL/GenBank/DDBJ databases">
        <authorList>
            <person name="Ploux O."/>
        </authorList>
    </citation>
    <scope>NUCLEOTIDE SEQUENCE [LARGE SCALE GENOMIC DNA]</scope>
    <source>
        <strain evidence="3 4">UAMH 11012</strain>
    </source>
</reference>
<feature type="coiled-coil region" evidence="1">
    <location>
        <begin position="21"/>
        <end position="55"/>
    </location>
</feature>
<evidence type="ECO:0000313" key="4">
    <source>
        <dbReference type="Proteomes" id="UP000184330"/>
    </source>
</evidence>
<evidence type="ECO:0000256" key="2">
    <source>
        <dbReference type="SAM" id="MobiDB-lite"/>
    </source>
</evidence>
<keyword evidence="1" id="KW-0175">Coiled coil</keyword>
<gene>
    <name evidence="3" type="ORF">PAC_05303</name>
</gene>
<sequence>MDNARDNLALSMWKATVTEPRTRSKKRKDKLRLKRVRLQQEQQRIARELKLAQRKADLDKKPFPFLDLPYGVQHFPSYTTNYCLFVPYAFPQQSTSTDTNLRAGQSNTRFTDINGPTNANNFRNGTMATFQAEKLRKEGTDILYGDNIFSFDVGGQRGEVLEEDPQHIPGLKSAAGGIPSGDEVAAAIERIFDKKSHHPRFIWQDLLLHFFTRIGQYNARLLKSIKLSGEFKTWYETGTLAKIYERSIWTVRWTNIISGGHYEDMDSDLSDQDVLHGIVSELVEGLPHLKQLHLGWSGDFHGKHELGWGVTQSAIEEEKWGHALEWVDIVNNREDAAPSVLDNQNVEETNVDEGHTDAKVPETGEEIDTGGGESMLRSLDYCQYQSAS</sequence>
<dbReference type="OrthoDB" id="3559685at2759"/>
<evidence type="ECO:0000256" key="1">
    <source>
        <dbReference type="SAM" id="Coils"/>
    </source>
</evidence>
<keyword evidence="4" id="KW-1185">Reference proteome</keyword>
<name>A0A1L7WRM2_9HELO</name>
<feature type="compositionally biased region" description="Basic and acidic residues" evidence="2">
    <location>
        <begin position="352"/>
        <end position="362"/>
    </location>
</feature>
<dbReference type="AlphaFoldDB" id="A0A1L7WRM2"/>
<feature type="region of interest" description="Disordered" evidence="2">
    <location>
        <begin position="349"/>
        <end position="374"/>
    </location>
</feature>
<evidence type="ECO:0000313" key="3">
    <source>
        <dbReference type="EMBL" id="CZR55416.1"/>
    </source>
</evidence>
<dbReference type="Proteomes" id="UP000184330">
    <property type="component" value="Unassembled WGS sequence"/>
</dbReference>
<protein>
    <submittedName>
        <fullName evidence="3">Uncharacterized protein</fullName>
    </submittedName>
</protein>
<proteinExistence type="predicted"/>